<accession>L9L6B2</accession>
<name>L9L6B2_TUPCH</name>
<evidence type="ECO:0000313" key="2">
    <source>
        <dbReference type="EMBL" id="ELW69267.1"/>
    </source>
</evidence>
<dbReference type="InParanoid" id="L9L6B2"/>
<evidence type="ECO:0000313" key="3">
    <source>
        <dbReference type="Proteomes" id="UP000011518"/>
    </source>
</evidence>
<organism evidence="2 3">
    <name type="scientific">Tupaia chinensis</name>
    <name type="common">Chinese tree shrew</name>
    <name type="synonym">Tupaia belangeri chinensis</name>
    <dbReference type="NCBI Taxonomy" id="246437"/>
    <lineage>
        <taxon>Eukaryota</taxon>
        <taxon>Metazoa</taxon>
        <taxon>Chordata</taxon>
        <taxon>Craniata</taxon>
        <taxon>Vertebrata</taxon>
        <taxon>Euteleostomi</taxon>
        <taxon>Mammalia</taxon>
        <taxon>Eutheria</taxon>
        <taxon>Euarchontoglires</taxon>
        <taxon>Scandentia</taxon>
        <taxon>Tupaiidae</taxon>
        <taxon>Tupaia</taxon>
    </lineage>
</organism>
<dbReference type="EMBL" id="KB320541">
    <property type="protein sequence ID" value="ELW69267.1"/>
    <property type="molecule type" value="Genomic_DNA"/>
</dbReference>
<protein>
    <submittedName>
        <fullName evidence="2">40S ribosomal protein SA</fullName>
    </submittedName>
</protein>
<keyword evidence="3" id="KW-1185">Reference proteome</keyword>
<proteinExistence type="predicted"/>
<sequence>MGTELSSLCLSNMHSSVQLSWTVLHRYRFYSRYPNEAEILKRWERKNKLLLKKAVTKEEFQGVWTAPAPAFTAARPEAADRYEGMQEPSVPIQQFPPEGWALNLP</sequence>
<keyword evidence="2" id="KW-0689">Ribosomal protein</keyword>
<dbReference type="STRING" id="246437.L9L6B2"/>
<keyword evidence="2" id="KW-0687">Ribonucleoprotein</keyword>
<dbReference type="Proteomes" id="UP000011518">
    <property type="component" value="Unassembled WGS sequence"/>
</dbReference>
<feature type="region of interest" description="Disordered" evidence="1">
    <location>
        <begin position="78"/>
        <end position="105"/>
    </location>
</feature>
<reference evidence="3" key="2">
    <citation type="journal article" date="2013" name="Nat. Commun.">
        <title>Genome of the Chinese tree shrew.</title>
        <authorList>
            <person name="Fan Y."/>
            <person name="Huang Z.Y."/>
            <person name="Cao C.C."/>
            <person name="Chen C.S."/>
            <person name="Chen Y.X."/>
            <person name="Fan D.D."/>
            <person name="He J."/>
            <person name="Hou H.L."/>
            <person name="Hu L."/>
            <person name="Hu X.T."/>
            <person name="Jiang X.T."/>
            <person name="Lai R."/>
            <person name="Lang Y.S."/>
            <person name="Liang B."/>
            <person name="Liao S.G."/>
            <person name="Mu D."/>
            <person name="Ma Y.Y."/>
            <person name="Niu Y.Y."/>
            <person name="Sun X.Q."/>
            <person name="Xia J.Q."/>
            <person name="Xiao J."/>
            <person name="Xiong Z.Q."/>
            <person name="Xu L."/>
            <person name="Yang L."/>
            <person name="Zhang Y."/>
            <person name="Zhao W."/>
            <person name="Zhao X.D."/>
            <person name="Zheng Y.T."/>
            <person name="Zhou J.M."/>
            <person name="Zhu Y.B."/>
            <person name="Zhang G.J."/>
            <person name="Wang J."/>
            <person name="Yao Y.G."/>
        </authorList>
    </citation>
    <scope>NUCLEOTIDE SEQUENCE [LARGE SCALE GENOMIC DNA]</scope>
</reference>
<dbReference type="AlphaFoldDB" id="L9L6B2"/>
<evidence type="ECO:0000256" key="1">
    <source>
        <dbReference type="SAM" id="MobiDB-lite"/>
    </source>
</evidence>
<dbReference type="GO" id="GO:0005840">
    <property type="term" value="C:ribosome"/>
    <property type="evidence" value="ECO:0007669"/>
    <property type="project" value="UniProtKB-KW"/>
</dbReference>
<reference evidence="3" key="1">
    <citation type="submission" date="2012-07" db="EMBL/GenBank/DDBJ databases">
        <title>Genome of the Chinese tree shrew, a rising model animal genetically related to primates.</title>
        <authorList>
            <person name="Zhang G."/>
            <person name="Fan Y."/>
            <person name="Yao Y."/>
            <person name="Huang Z."/>
        </authorList>
    </citation>
    <scope>NUCLEOTIDE SEQUENCE [LARGE SCALE GENOMIC DNA]</scope>
</reference>
<gene>
    <name evidence="2" type="ORF">TREES_T100007219</name>
</gene>